<organism evidence="1 2">
    <name type="scientific">Pseudobdellovibrio exovorus JSS</name>
    <dbReference type="NCBI Taxonomy" id="1184267"/>
    <lineage>
        <taxon>Bacteria</taxon>
        <taxon>Pseudomonadati</taxon>
        <taxon>Bdellovibrionota</taxon>
        <taxon>Bdellovibrionia</taxon>
        <taxon>Bdellovibrionales</taxon>
        <taxon>Pseudobdellovibrionaceae</taxon>
        <taxon>Pseudobdellovibrio</taxon>
    </lineage>
</organism>
<dbReference type="Proteomes" id="UP000012040">
    <property type="component" value="Chromosome"/>
</dbReference>
<gene>
    <name evidence="1" type="ORF">A11Q_1870</name>
</gene>
<dbReference type="HOGENOM" id="CLU_2749602_0_0_7"/>
<dbReference type="PATRIC" id="fig|1184267.3.peg.1893"/>
<keyword evidence="2" id="KW-1185">Reference proteome</keyword>
<dbReference type="EMBL" id="CP003537">
    <property type="protein sequence ID" value="AGH96086.1"/>
    <property type="molecule type" value="Genomic_DNA"/>
</dbReference>
<dbReference type="KEGG" id="bex:A11Q_1870"/>
<proteinExistence type="predicted"/>
<reference evidence="1 2" key="1">
    <citation type="journal article" date="2013" name="ISME J.">
        <title>By their genes ye shall know them: genomic signatures of predatory bacteria.</title>
        <authorList>
            <person name="Pasternak Z."/>
            <person name="Pietrokovski S."/>
            <person name="Rotem O."/>
            <person name="Gophna U."/>
            <person name="Lurie-Weinberger M.N."/>
            <person name="Jurkevitch E."/>
        </authorList>
    </citation>
    <scope>NUCLEOTIDE SEQUENCE [LARGE SCALE GENOMIC DNA]</scope>
    <source>
        <strain evidence="1 2">JSS</strain>
    </source>
</reference>
<sequence length="70" mass="8166">MQSHVYQKSNRVKGGLARRVKRLVGPRNKILRGYLSIKDRSTLLLTEARSAIELCQDDWDIDFTYTQKDI</sequence>
<dbReference type="STRING" id="1184267.A11Q_1870"/>
<accession>M4VDI1</accession>
<dbReference type="RefSeq" id="WP_015470576.1">
    <property type="nucleotide sequence ID" value="NC_020813.1"/>
</dbReference>
<name>M4VDI1_9BACT</name>
<evidence type="ECO:0000313" key="2">
    <source>
        <dbReference type="Proteomes" id="UP000012040"/>
    </source>
</evidence>
<protein>
    <submittedName>
        <fullName evidence="1">Uncharacterized protein</fullName>
    </submittedName>
</protein>
<dbReference type="AlphaFoldDB" id="M4VDI1"/>
<evidence type="ECO:0000313" key="1">
    <source>
        <dbReference type="EMBL" id="AGH96086.1"/>
    </source>
</evidence>